<proteinExistence type="predicted"/>
<evidence type="ECO:0000313" key="2">
    <source>
        <dbReference type="Proteomes" id="UP000007113"/>
    </source>
</evidence>
<protein>
    <submittedName>
        <fullName evidence="1">Uncharacterized protein</fullName>
    </submittedName>
</protein>
<dbReference type="HOGENOM" id="CLU_3290359_0_0_0"/>
<organism evidence="1 2">
    <name type="scientific">Granulicella mallensis (strain ATCC BAA-1857 / DSM 23137 / MP5ACTX8)</name>
    <dbReference type="NCBI Taxonomy" id="682795"/>
    <lineage>
        <taxon>Bacteria</taxon>
        <taxon>Pseudomonadati</taxon>
        <taxon>Acidobacteriota</taxon>
        <taxon>Terriglobia</taxon>
        <taxon>Terriglobales</taxon>
        <taxon>Acidobacteriaceae</taxon>
        <taxon>Granulicella</taxon>
    </lineage>
</organism>
<reference evidence="1 2" key="1">
    <citation type="submission" date="2011-11" db="EMBL/GenBank/DDBJ databases">
        <title>Complete sequence of Granulicella mallensis MP5ACTX8.</title>
        <authorList>
            <consortium name="US DOE Joint Genome Institute"/>
            <person name="Lucas S."/>
            <person name="Copeland A."/>
            <person name="Lapidus A."/>
            <person name="Cheng J.-F."/>
            <person name="Goodwin L."/>
            <person name="Pitluck S."/>
            <person name="Peters L."/>
            <person name="Lu M."/>
            <person name="Detter J.C."/>
            <person name="Han C."/>
            <person name="Tapia R."/>
            <person name="Land M."/>
            <person name="Hauser L."/>
            <person name="Kyrpides N."/>
            <person name="Ivanova N."/>
            <person name="Mikhailova N."/>
            <person name="Pagani I."/>
            <person name="Rawat S."/>
            <person name="Mannisto M."/>
            <person name="Haggblom M."/>
            <person name="Woyke T."/>
        </authorList>
    </citation>
    <scope>NUCLEOTIDE SEQUENCE [LARGE SCALE GENOMIC DNA]</scope>
    <source>
        <strain evidence="2">ATCC BAA-1857 / DSM 23137 / MP5ACTX8</strain>
    </source>
</reference>
<name>G8P0G6_GRAMM</name>
<evidence type="ECO:0000313" key="1">
    <source>
        <dbReference type="EMBL" id="AEU38054.1"/>
    </source>
</evidence>
<accession>G8P0G6</accession>
<dbReference type="Proteomes" id="UP000007113">
    <property type="component" value="Chromosome"/>
</dbReference>
<gene>
    <name evidence="1" type="ordered locus">AciX8_3770</name>
</gene>
<dbReference type="KEGG" id="gma:AciX8_3770"/>
<keyword evidence="2" id="KW-1185">Reference proteome</keyword>
<sequence length="40" mass="4380">MTPFVPRCIDESSLWGKHLFSPFILVFGEQRSAIGANGNG</sequence>
<dbReference type="EMBL" id="CP003130">
    <property type="protein sequence ID" value="AEU38054.1"/>
    <property type="molecule type" value="Genomic_DNA"/>
</dbReference>
<dbReference type="AlphaFoldDB" id="G8P0G6"/>